<dbReference type="FunFam" id="3.40.50.300:FF:000314">
    <property type="entry name" value="Atlastin-2 isoform 2"/>
    <property type="match status" value="1"/>
</dbReference>
<accession>A0A6J2QG60</accession>
<dbReference type="Proteomes" id="UP000504630">
    <property type="component" value="Chromosome 10"/>
</dbReference>
<organism evidence="14 15">
    <name type="scientific">Cottoperca gobio</name>
    <name type="common">Frogmouth</name>
    <name type="synonym">Aphritis gobio</name>
    <dbReference type="NCBI Taxonomy" id="56716"/>
    <lineage>
        <taxon>Eukaryota</taxon>
        <taxon>Metazoa</taxon>
        <taxon>Chordata</taxon>
        <taxon>Craniata</taxon>
        <taxon>Vertebrata</taxon>
        <taxon>Euteleostomi</taxon>
        <taxon>Actinopterygii</taxon>
        <taxon>Neopterygii</taxon>
        <taxon>Teleostei</taxon>
        <taxon>Neoteleostei</taxon>
        <taxon>Acanthomorphata</taxon>
        <taxon>Eupercaria</taxon>
        <taxon>Perciformes</taxon>
        <taxon>Notothenioidei</taxon>
        <taxon>Bovichtidae</taxon>
        <taxon>Cottoperca</taxon>
    </lineage>
</organism>
<evidence type="ECO:0000256" key="1">
    <source>
        <dbReference type="ARBA" id="ARBA00004477"/>
    </source>
</evidence>
<evidence type="ECO:0000256" key="10">
    <source>
        <dbReference type="ARBA" id="ARBA00049117"/>
    </source>
</evidence>
<keyword evidence="9 12" id="KW-0472">Membrane</keyword>
<evidence type="ECO:0000256" key="7">
    <source>
        <dbReference type="ARBA" id="ARBA00022989"/>
    </source>
</evidence>
<dbReference type="PROSITE" id="PS51715">
    <property type="entry name" value="G_GB1_RHD3"/>
    <property type="match status" value="1"/>
</dbReference>
<keyword evidence="5" id="KW-0256">Endoplasmic reticulum</keyword>
<dbReference type="Gene3D" id="1.20.58.420">
    <property type="entry name" value="AHSP"/>
    <property type="match status" value="1"/>
</dbReference>
<evidence type="ECO:0000256" key="8">
    <source>
        <dbReference type="ARBA" id="ARBA00023134"/>
    </source>
</evidence>
<gene>
    <name evidence="15" type="primary">LOC115014338</name>
</gene>
<comment type="similarity">
    <text evidence="11">Belongs to the TRAFAC class dynamin-like GTPase superfamily. GB1/RHD3 GTPase family.</text>
</comment>
<dbReference type="KEGG" id="cgob:115014338"/>
<keyword evidence="7 12" id="KW-1133">Transmembrane helix</keyword>
<dbReference type="PANTHER" id="PTHR10751">
    <property type="entry name" value="GUANYLATE BINDING PROTEIN"/>
    <property type="match status" value="1"/>
</dbReference>
<evidence type="ECO:0000256" key="5">
    <source>
        <dbReference type="ARBA" id="ARBA00022824"/>
    </source>
</evidence>
<dbReference type="GO" id="GO:0098826">
    <property type="term" value="C:endoplasmic reticulum tubular network membrane"/>
    <property type="evidence" value="ECO:0007669"/>
    <property type="project" value="UniProtKB-ARBA"/>
</dbReference>
<comment type="catalytic activity">
    <reaction evidence="10">
        <text>GTP + H2O = GDP + phosphate + H(+)</text>
        <dbReference type="Rhea" id="RHEA:19669"/>
        <dbReference type="ChEBI" id="CHEBI:15377"/>
        <dbReference type="ChEBI" id="CHEBI:15378"/>
        <dbReference type="ChEBI" id="CHEBI:37565"/>
        <dbReference type="ChEBI" id="CHEBI:43474"/>
        <dbReference type="ChEBI" id="CHEBI:58189"/>
    </reaction>
    <physiologicalReaction direction="left-to-right" evidence="10">
        <dbReference type="Rhea" id="RHEA:19670"/>
    </physiologicalReaction>
</comment>
<dbReference type="GeneID" id="115014338"/>
<reference evidence="15" key="1">
    <citation type="submission" date="2025-08" db="UniProtKB">
        <authorList>
            <consortium name="RefSeq"/>
        </authorList>
    </citation>
    <scope>IDENTIFICATION</scope>
</reference>
<comment type="subcellular location">
    <subcellularLocation>
        <location evidence="1">Endoplasmic reticulum membrane</location>
        <topology evidence="1">Multi-pass membrane protein</topology>
    </subcellularLocation>
</comment>
<dbReference type="Gene3D" id="3.40.50.300">
    <property type="entry name" value="P-loop containing nucleotide triphosphate hydrolases"/>
    <property type="match status" value="1"/>
</dbReference>
<dbReference type="OrthoDB" id="7788754at2759"/>
<feature type="transmembrane region" description="Helical" evidence="12">
    <location>
        <begin position="423"/>
        <end position="441"/>
    </location>
</feature>
<dbReference type="InterPro" id="IPR027417">
    <property type="entry name" value="P-loop_NTPase"/>
</dbReference>
<proteinExistence type="inferred from homology"/>
<dbReference type="GO" id="GO:0005525">
    <property type="term" value="F:GTP binding"/>
    <property type="evidence" value="ECO:0007669"/>
    <property type="project" value="UniProtKB-KW"/>
</dbReference>
<evidence type="ECO:0000256" key="9">
    <source>
        <dbReference type="ARBA" id="ARBA00023136"/>
    </source>
</evidence>
<keyword evidence="4" id="KW-0378">Hydrolase</keyword>
<keyword evidence="2 12" id="KW-0812">Transmembrane</keyword>
<evidence type="ECO:0000256" key="2">
    <source>
        <dbReference type="ARBA" id="ARBA00022692"/>
    </source>
</evidence>
<feature type="transmembrane region" description="Helical" evidence="12">
    <location>
        <begin position="447"/>
        <end position="468"/>
    </location>
</feature>
<keyword evidence="8" id="KW-0342">GTP-binding</keyword>
<evidence type="ECO:0000256" key="6">
    <source>
        <dbReference type="ARBA" id="ARBA00022842"/>
    </source>
</evidence>
<keyword evidence="14" id="KW-1185">Reference proteome</keyword>
<dbReference type="SUPFAM" id="SSF52540">
    <property type="entry name" value="P-loop containing nucleoside triphosphate hydrolases"/>
    <property type="match status" value="1"/>
</dbReference>
<feature type="domain" description="GB1/RHD3-type G" evidence="13">
    <location>
        <begin position="38"/>
        <end position="283"/>
    </location>
</feature>
<dbReference type="Pfam" id="PF02263">
    <property type="entry name" value="GBP"/>
    <property type="match status" value="1"/>
</dbReference>
<dbReference type="FunFam" id="1.20.58.420:FF:000001">
    <property type="entry name" value="Atlastin-1 isoform 1"/>
    <property type="match status" value="1"/>
</dbReference>
<evidence type="ECO:0000256" key="3">
    <source>
        <dbReference type="ARBA" id="ARBA00022741"/>
    </source>
</evidence>
<dbReference type="InterPro" id="IPR036543">
    <property type="entry name" value="Guanylate-bd_C_sf"/>
</dbReference>
<evidence type="ECO:0000256" key="12">
    <source>
        <dbReference type="SAM" id="Phobius"/>
    </source>
</evidence>
<protein>
    <submittedName>
        <fullName evidence="15">Atlastin-3-like</fullName>
    </submittedName>
</protein>
<dbReference type="RefSeq" id="XP_029296969.1">
    <property type="nucleotide sequence ID" value="XM_029441109.1"/>
</dbReference>
<dbReference type="CDD" id="cd01851">
    <property type="entry name" value="GBP"/>
    <property type="match status" value="1"/>
</dbReference>
<dbReference type="GO" id="GO:0003924">
    <property type="term" value="F:GTPase activity"/>
    <property type="evidence" value="ECO:0007669"/>
    <property type="project" value="InterPro"/>
</dbReference>
<evidence type="ECO:0000313" key="14">
    <source>
        <dbReference type="Proteomes" id="UP000504630"/>
    </source>
</evidence>
<dbReference type="GO" id="GO:1990809">
    <property type="term" value="P:endoplasmic reticulum tubular network membrane organization"/>
    <property type="evidence" value="ECO:0007669"/>
    <property type="project" value="UniProtKB-ARBA"/>
</dbReference>
<dbReference type="InParanoid" id="A0A6J2QG60"/>
<dbReference type="SUPFAM" id="SSF48340">
    <property type="entry name" value="Interferon-induced guanylate-binding protein 1 (GBP1), C-terminal domain"/>
    <property type="match status" value="1"/>
</dbReference>
<evidence type="ECO:0000256" key="11">
    <source>
        <dbReference type="PROSITE-ProRule" id="PRU01052"/>
    </source>
</evidence>
<name>A0A6J2QG60_COTGO</name>
<evidence type="ECO:0000259" key="13">
    <source>
        <dbReference type="PROSITE" id="PS51715"/>
    </source>
</evidence>
<dbReference type="InterPro" id="IPR030386">
    <property type="entry name" value="G_GB1_RHD3_dom"/>
</dbReference>
<dbReference type="Pfam" id="PF02841">
    <property type="entry name" value="GBP_C"/>
    <property type="match status" value="1"/>
</dbReference>
<keyword evidence="6" id="KW-0460">Magnesium</keyword>
<dbReference type="AlphaFoldDB" id="A0A6J2QG60"/>
<dbReference type="InterPro" id="IPR015894">
    <property type="entry name" value="Guanylate-bd_N"/>
</dbReference>
<evidence type="ECO:0000313" key="15">
    <source>
        <dbReference type="RefSeq" id="XP_029296969.1"/>
    </source>
</evidence>
<dbReference type="InterPro" id="IPR003191">
    <property type="entry name" value="Guanylate-bd/ATL_C"/>
</dbReference>
<keyword evidence="3" id="KW-0547">Nucleotide-binding</keyword>
<sequence>MSSTRGPVQIVTVCKEDHSFALDTEALSRILLSPEVQDKHVVVLSVAGAFRKGKSFLLDFMLRYMYRNGDENWLGGDDEPLTGFSWRGGSEPETTGIQLWSEVFLVQKSDGTEVAVLLMDTQGAFDNQSTVKDCATIFALSTMTSSVQIYNLSQNIQEDDLQQLQLFTEYGRLAMDEIFLKPFQSLMFLIRDWSFPYEYAYGFKGGQKFLDKRLQVNESQHEELQTVRDHIHSCFANISCFLLPHPGLNVATSPVFKGQLNAVADEFKEELSSLIPKLLHPDRLAEKEINGNKVTCRGLLEYFKAYIKIYQGEDLPQPKSMLMATAEANNLAAVATAKDQYNKNMEKVCGGDLPYVSPDSLVEKHHFYLGEALHKFSSTKKMGGQEFCDGYQEQLETELTEMWESLSKHNQSKNLFSAFRTPAVLFVLVCLLYVLSGVLLFVGLSTFALVCDCTLGVVMMSMLTWAFIRYSGRYHNVGGAIDQAAGVVLEQATVVLNKSRGAGAGALKKSS</sequence>
<evidence type="ECO:0000256" key="4">
    <source>
        <dbReference type="ARBA" id="ARBA00022801"/>
    </source>
</evidence>